<feature type="domain" description="Cyclophilin-like" evidence="1">
    <location>
        <begin position="5"/>
        <end position="106"/>
    </location>
</feature>
<evidence type="ECO:0000259" key="1">
    <source>
        <dbReference type="Pfam" id="PF18050"/>
    </source>
</evidence>
<dbReference type="Pfam" id="PF18050">
    <property type="entry name" value="Cyclophil_like2"/>
    <property type="match status" value="1"/>
</dbReference>
<keyword evidence="3" id="KW-1185">Reference proteome</keyword>
<dbReference type="Gene3D" id="2.40.100.20">
    <property type="match status" value="1"/>
</dbReference>
<comment type="caution">
    <text evidence="2">The sequence shown here is derived from an EMBL/GenBank/DDBJ whole genome shotgun (WGS) entry which is preliminary data.</text>
</comment>
<dbReference type="InterPro" id="IPR041183">
    <property type="entry name" value="Cyclophilin-like"/>
</dbReference>
<reference evidence="2 3" key="1">
    <citation type="submission" date="2024-06" db="EMBL/GenBank/DDBJ databases">
        <title>The Natural Products Discovery Center: Release of the First 8490 Sequenced Strains for Exploring Actinobacteria Biosynthetic Diversity.</title>
        <authorList>
            <person name="Kalkreuter E."/>
            <person name="Kautsar S.A."/>
            <person name="Yang D."/>
            <person name="Bader C.D."/>
            <person name="Teijaro C.N."/>
            <person name="Fluegel L."/>
            <person name="Davis C.M."/>
            <person name="Simpson J.R."/>
            <person name="Lauterbach L."/>
            <person name="Steele A.D."/>
            <person name="Gui C."/>
            <person name="Meng S."/>
            <person name="Li G."/>
            <person name="Viehrig K."/>
            <person name="Ye F."/>
            <person name="Su P."/>
            <person name="Kiefer A.F."/>
            <person name="Nichols A."/>
            <person name="Cepeda A.J."/>
            <person name="Yan W."/>
            <person name="Fan B."/>
            <person name="Jiang Y."/>
            <person name="Adhikari A."/>
            <person name="Zheng C.-J."/>
            <person name="Schuster L."/>
            <person name="Cowan T.M."/>
            <person name="Smanski M.J."/>
            <person name="Chevrette M.G."/>
            <person name="De Carvalho L.P.S."/>
            <person name="Shen B."/>
        </authorList>
    </citation>
    <scope>NUCLEOTIDE SEQUENCE [LARGE SCALE GENOMIC DNA]</scope>
    <source>
        <strain evidence="2 3">NPDC000155</strain>
    </source>
</reference>
<dbReference type="InterPro" id="IPR029000">
    <property type="entry name" value="Cyclophilin-like_dom_sf"/>
</dbReference>
<dbReference type="EMBL" id="JBEPFB010000021">
    <property type="protein sequence ID" value="MER7378023.1"/>
    <property type="molecule type" value="Genomic_DNA"/>
</dbReference>
<protein>
    <submittedName>
        <fullName evidence="2">Cyclophilin-like fold protein</fullName>
    </submittedName>
</protein>
<evidence type="ECO:0000313" key="2">
    <source>
        <dbReference type="EMBL" id="MER7378023.1"/>
    </source>
</evidence>
<proteinExistence type="predicted"/>
<dbReference type="SUPFAM" id="SSF50891">
    <property type="entry name" value="Cyclophilin-like"/>
    <property type="match status" value="1"/>
</dbReference>
<dbReference type="RefSeq" id="WP_190074726.1">
    <property type="nucleotide sequence ID" value="NZ_BNBM01000020.1"/>
</dbReference>
<sequence length="115" mass="12423">MNIRLTVDGRVIEATLNGSAAARDFAALLPLTLDPDDFQQTERIADLPKRLSTADAPPAADPNAGDLAFYAPWGNLALFYRDGHRSPGLVILGRLDRGADTTHLARADQVRIDTV</sequence>
<name>A0ABV1Y2E7_9ACTN</name>
<organism evidence="2 3">
    <name type="scientific">Streptomyces lanatus</name>
    <dbReference type="NCBI Taxonomy" id="66900"/>
    <lineage>
        <taxon>Bacteria</taxon>
        <taxon>Bacillati</taxon>
        <taxon>Actinomycetota</taxon>
        <taxon>Actinomycetes</taxon>
        <taxon>Kitasatosporales</taxon>
        <taxon>Streptomycetaceae</taxon>
        <taxon>Streptomyces</taxon>
    </lineage>
</organism>
<evidence type="ECO:0000313" key="3">
    <source>
        <dbReference type="Proteomes" id="UP001486207"/>
    </source>
</evidence>
<accession>A0ABV1Y2E7</accession>
<gene>
    <name evidence="2" type="ORF">ABT384_35945</name>
</gene>
<dbReference type="Proteomes" id="UP001486207">
    <property type="component" value="Unassembled WGS sequence"/>
</dbReference>